<evidence type="ECO:0000256" key="2">
    <source>
        <dbReference type="ARBA" id="ARBA00022777"/>
    </source>
</evidence>
<feature type="domain" description="HTH cro/C1-type" evidence="3">
    <location>
        <begin position="25"/>
        <end position="57"/>
    </location>
</feature>
<dbReference type="SMART" id="SM00530">
    <property type="entry name" value="HTH_XRE"/>
    <property type="match status" value="1"/>
</dbReference>
<dbReference type="GO" id="GO:0004674">
    <property type="term" value="F:protein serine/threonine kinase activity"/>
    <property type="evidence" value="ECO:0007669"/>
    <property type="project" value="TreeGrafter"/>
</dbReference>
<dbReference type="Pfam" id="PF07804">
    <property type="entry name" value="HipA_C"/>
    <property type="match status" value="1"/>
</dbReference>
<dbReference type="Proteomes" id="UP000036403">
    <property type="component" value="Unassembled WGS sequence"/>
</dbReference>
<reference evidence="4 5" key="1">
    <citation type="submission" date="2015-04" db="EMBL/GenBank/DDBJ databases">
        <title>Lasius niger genome sequencing.</title>
        <authorList>
            <person name="Konorov E.A."/>
            <person name="Nikitin M.A."/>
            <person name="Kirill M.V."/>
            <person name="Chang P."/>
        </authorList>
    </citation>
    <scope>NUCLEOTIDE SEQUENCE [LARGE SCALE GENOMIC DNA]</scope>
    <source>
        <tissue evidence="4">Whole</tissue>
    </source>
</reference>
<keyword evidence="5" id="KW-1185">Reference proteome</keyword>
<dbReference type="PANTHER" id="PTHR37419:SF8">
    <property type="entry name" value="TOXIN YJJJ"/>
    <property type="match status" value="1"/>
</dbReference>
<dbReference type="GO" id="GO:0003677">
    <property type="term" value="F:DNA binding"/>
    <property type="evidence" value="ECO:0007669"/>
    <property type="project" value="InterPro"/>
</dbReference>
<keyword evidence="1" id="KW-0808">Transferase</keyword>
<dbReference type="PaxDb" id="67767-A0A0J7K0V5"/>
<dbReference type="InterPro" id="IPR010982">
    <property type="entry name" value="Lambda_DNA-bd_dom_sf"/>
</dbReference>
<dbReference type="InterPro" id="IPR012893">
    <property type="entry name" value="HipA-like_C"/>
</dbReference>
<feature type="non-terminal residue" evidence="4">
    <location>
        <position position="1"/>
    </location>
</feature>
<dbReference type="SUPFAM" id="SSF47413">
    <property type="entry name" value="lambda repressor-like DNA-binding domains"/>
    <property type="match status" value="1"/>
</dbReference>
<evidence type="ECO:0000313" key="5">
    <source>
        <dbReference type="Proteomes" id="UP000036403"/>
    </source>
</evidence>
<proteinExistence type="predicted"/>
<dbReference type="InterPro" id="IPR052028">
    <property type="entry name" value="HipA_Ser/Thr_kinase"/>
</dbReference>
<dbReference type="AlphaFoldDB" id="A0A0J7K0V5"/>
<dbReference type="Pfam" id="PF13560">
    <property type="entry name" value="HTH_31"/>
    <property type="match status" value="1"/>
</dbReference>
<feature type="non-terminal residue" evidence="4">
    <location>
        <position position="322"/>
    </location>
</feature>
<dbReference type="PROSITE" id="PS50943">
    <property type="entry name" value="HTH_CROC1"/>
    <property type="match status" value="1"/>
</dbReference>
<keyword evidence="2" id="KW-0418">Kinase</keyword>
<gene>
    <name evidence="4" type="ORF">RF55_19061</name>
</gene>
<protein>
    <submittedName>
        <fullName evidence="4">Cro cl family transcriptional regulator</fullName>
    </submittedName>
</protein>
<dbReference type="EMBL" id="LBMM01018369">
    <property type="protein sequence ID" value="KMQ83806.1"/>
    <property type="molecule type" value="Genomic_DNA"/>
</dbReference>
<evidence type="ECO:0000256" key="1">
    <source>
        <dbReference type="ARBA" id="ARBA00022679"/>
    </source>
</evidence>
<dbReference type="PANTHER" id="PTHR37419">
    <property type="entry name" value="SERINE/THREONINE-PROTEIN KINASE TOXIN HIPA"/>
    <property type="match status" value="1"/>
</dbReference>
<dbReference type="OrthoDB" id="10528906at2759"/>
<organism evidence="4 5">
    <name type="scientific">Lasius niger</name>
    <name type="common">Black garden ant</name>
    <dbReference type="NCBI Taxonomy" id="67767"/>
    <lineage>
        <taxon>Eukaryota</taxon>
        <taxon>Metazoa</taxon>
        <taxon>Ecdysozoa</taxon>
        <taxon>Arthropoda</taxon>
        <taxon>Hexapoda</taxon>
        <taxon>Insecta</taxon>
        <taxon>Pterygota</taxon>
        <taxon>Neoptera</taxon>
        <taxon>Endopterygota</taxon>
        <taxon>Hymenoptera</taxon>
        <taxon>Apocrita</taxon>
        <taxon>Aculeata</taxon>
        <taxon>Formicoidea</taxon>
        <taxon>Formicidae</taxon>
        <taxon>Formicinae</taxon>
        <taxon>Lasius</taxon>
        <taxon>Lasius</taxon>
    </lineage>
</organism>
<comment type="caution">
    <text evidence="4">The sequence shown here is derived from an EMBL/GenBank/DDBJ whole genome shotgun (WGS) entry which is preliminary data.</text>
</comment>
<dbReference type="InterPro" id="IPR001387">
    <property type="entry name" value="Cro/C1-type_HTH"/>
</dbReference>
<name>A0A0J7K0V5_LASNI</name>
<dbReference type="CDD" id="cd00093">
    <property type="entry name" value="HTH_XRE"/>
    <property type="match status" value="1"/>
</dbReference>
<sequence length="322" mass="35481">MPNLMSKFEIPMQVAEQVAQLGQRVRIARIRRGWSVADLASKAGINRNTLAALELGKPGTAVGVCFTVLWALGLDRTLNGVADPDADLHGKALEAARRPTHGTQVGRFRYGDRYLARPDAVAFDPFRLPLAKQVFEFTQLKGIPGAVRDAAPDAWGRRVIEHKLERDPADLQEIDYLLHGPQDGAGYLSFGLKAEPPAPSRSYNRTHQLDELIAASQAIEEGKRVAAHWLEQLDPGTSMGGARPKATIEDDHCLWLGKFPAKDDRFNLQRVEFATLDLASRCGLNVTQAWLQPVGSSDVLMLKRFDREHAEGGYLRFGLVSG</sequence>
<dbReference type="GO" id="GO:0005829">
    <property type="term" value="C:cytosol"/>
    <property type="evidence" value="ECO:0007669"/>
    <property type="project" value="TreeGrafter"/>
</dbReference>
<accession>A0A0J7K0V5</accession>
<evidence type="ECO:0000259" key="3">
    <source>
        <dbReference type="PROSITE" id="PS50943"/>
    </source>
</evidence>
<evidence type="ECO:0000313" key="4">
    <source>
        <dbReference type="EMBL" id="KMQ83806.1"/>
    </source>
</evidence>
<dbReference type="GO" id="GO:0006357">
    <property type="term" value="P:regulation of transcription by RNA polymerase II"/>
    <property type="evidence" value="ECO:0007669"/>
    <property type="project" value="UniProtKB-ARBA"/>
</dbReference>
<dbReference type="Gene3D" id="1.10.260.40">
    <property type="entry name" value="lambda repressor-like DNA-binding domains"/>
    <property type="match status" value="1"/>
</dbReference>